<evidence type="ECO:0000256" key="3">
    <source>
        <dbReference type="ARBA" id="ARBA00023242"/>
    </source>
</evidence>
<feature type="region of interest" description="Disordered" evidence="4">
    <location>
        <begin position="25"/>
        <end position="47"/>
    </location>
</feature>
<name>A0A835ASD5_9POAL</name>
<evidence type="ECO:0000313" key="5">
    <source>
        <dbReference type="EMBL" id="KAF8671372.1"/>
    </source>
</evidence>
<dbReference type="EMBL" id="JACEFO010002240">
    <property type="protein sequence ID" value="KAF8671372.1"/>
    <property type="molecule type" value="Genomic_DNA"/>
</dbReference>
<dbReference type="InterPro" id="IPR006447">
    <property type="entry name" value="Myb_dom_plants"/>
</dbReference>
<keyword evidence="6" id="KW-1185">Reference proteome</keyword>
<accession>A0A835ASD5</accession>
<keyword evidence="3" id="KW-0539">Nucleus</keyword>
<gene>
    <name evidence="5" type="ORF">HU200_050086</name>
</gene>
<dbReference type="PANTHER" id="PTHR31314">
    <property type="entry name" value="MYB FAMILY TRANSCRIPTION FACTOR PHL7-LIKE"/>
    <property type="match status" value="1"/>
</dbReference>
<feature type="compositionally biased region" description="Basic and acidic residues" evidence="4">
    <location>
        <begin position="26"/>
        <end position="37"/>
    </location>
</feature>
<organism evidence="5 6">
    <name type="scientific">Digitaria exilis</name>
    <dbReference type="NCBI Taxonomy" id="1010633"/>
    <lineage>
        <taxon>Eukaryota</taxon>
        <taxon>Viridiplantae</taxon>
        <taxon>Streptophyta</taxon>
        <taxon>Embryophyta</taxon>
        <taxon>Tracheophyta</taxon>
        <taxon>Spermatophyta</taxon>
        <taxon>Magnoliopsida</taxon>
        <taxon>Liliopsida</taxon>
        <taxon>Poales</taxon>
        <taxon>Poaceae</taxon>
        <taxon>PACMAD clade</taxon>
        <taxon>Panicoideae</taxon>
        <taxon>Panicodae</taxon>
        <taxon>Paniceae</taxon>
        <taxon>Anthephorinae</taxon>
        <taxon>Digitaria</taxon>
    </lineage>
</organism>
<keyword evidence="1" id="KW-0805">Transcription regulation</keyword>
<keyword evidence="2" id="KW-0804">Transcription</keyword>
<dbReference type="PANTHER" id="PTHR31314:SF128">
    <property type="entry name" value="OS11G0106100 PROTEIN"/>
    <property type="match status" value="1"/>
</dbReference>
<comment type="caution">
    <text evidence="5">The sequence shown here is derived from an EMBL/GenBank/DDBJ whole genome shotgun (WGS) entry which is preliminary data.</text>
</comment>
<evidence type="ECO:0000256" key="2">
    <source>
        <dbReference type="ARBA" id="ARBA00023163"/>
    </source>
</evidence>
<dbReference type="GO" id="GO:0003700">
    <property type="term" value="F:DNA-binding transcription factor activity"/>
    <property type="evidence" value="ECO:0007669"/>
    <property type="project" value="InterPro"/>
</dbReference>
<evidence type="ECO:0000256" key="1">
    <source>
        <dbReference type="ARBA" id="ARBA00023015"/>
    </source>
</evidence>
<proteinExistence type="predicted"/>
<evidence type="ECO:0000256" key="4">
    <source>
        <dbReference type="SAM" id="MobiDB-lite"/>
    </source>
</evidence>
<dbReference type="InterPro" id="IPR046955">
    <property type="entry name" value="PHR1-like"/>
</dbReference>
<protein>
    <submittedName>
        <fullName evidence="5">Uncharacterized protein</fullName>
    </submittedName>
</protein>
<dbReference type="GO" id="GO:0003677">
    <property type="term" value="F:DNA binding"/>
    <property type="evidence" value="ECO:0007669"/>
    <property type="project" value="InterPro"/>
</dbReference>
<dbReference type="Gene3D" id="1.10.10.60">
    <property type="entry name" value="Homeodomain-like"/>
    <property type="match status" value="1"/>
</dbReference>
<dbReference type="OrthoDB" id="551907at2759"/>
<evidence type="ECO:0000313" key="6">
    <source>
        <dbReference type="Proteomes" id="UP000636709"/>
    </source>
</evidence>
<sequence length="152" mass="17130">MRLPDDALIGGATNPWLRSQIAQRKIKGDRSHIRHSDPAALEPSEGRRHLTAVPGQTTGSPTFCTNAGNDYTESRTNQYNGRIVPVHRCWFNSSTVELQLDDSSSKRTPPYVRSKNPRLRWTPDLHLCFLRAVDRLGGQDRKPPARSPIIYS</sequence>
<reference evidence="5" key="1">
    <citation type="submission" date="2020-07" db="EMBL/GenBank/DDBJ databases">
        <title>Genome sequence and genetic diversity analysis of an under-domesticated orphan crop, white fonio (Digitaria exilis).</title>
        <authorList>
            <person name="Bennetzen J.L."/>
            <person name="Chen S."/>
            <person name="Ma X."/>
            <person name="Wang X."/>
            <person name="Yssel A.E.J."/>
            <person name="Chaluvadi S.R."/>
            <person name="Johnson M."/>
            <person name="Gangashetty P."/>
            <person name="Hamidou F."/>
            <person name="Sanogo M.D."/>
            <person name="Zwaenepoel A."/>
            <person name="Wallace J."/>
            <person name="Van De Peer Y."/>
            <person name="Van Deynze A."/>
        </authorList>
    </citation>
    <scope>NUCLEOTIDE SEQUENCE</scope>
    <source>
        <tissue evidence="5">Leaves</tissue>
    </source>
</reference>
<dbReference type="Proteomes" id="UP000636709">
    <property type="component" value="Unassembled WGS sequence"/>
</dbReference>
<dbReference type="NCBIfam" id="TIGR01557">
    <property type="entry name" value="myb_SHAQKYF"/>
    <property type="match status" value="1"/>
</dbReference>
<dbReference type="AlphaFoldDB" id="A0A835ASD5"/>